<protein>
    <recommendedName>
        <fullName evidence="4">Secreted protein</fullName>
    </recommendedName>
</protein>
<accession>A0A0E9SPJ8</accession>
<dbReference type="AlphaFoldDB" id="A0A0E9SPJ8"/>
<proteinExistence type="predicted"/>
<dbReference type="EMBL" id="GBXM01065972">
    <property type="protein sequence ID" value="JAH42605.1"/>
    <property type="molecule type" value="Transcribed_RNA"/>
</dbReference>
<evidence type="ECO:0000313" key="3">
    <source>
        <dbReference type="EMBL" id="JAH42605.1"/>
    </source>
</evidence>
<reference evidence="3" key="1">
    <citation type="submission" date="2014-11" db="EMBL/GenBank/DDBJ databases">
        <authorList>
            <person name="Amaro Gonzalez C."/>
        </authorList>
    </citation>
    <scope>NUCLEOTIDE SEQUENCE</scope>
</reference>
<evidence type="ECO:0000256" key="2">
    <source>
        <dbReference type="SAM" id="SignalP"/>
    </source>
</evidence>
<feature type="region of interest" description="Disordered" evidence="1">
    <location>
        <begin position="38"/>
        <end position="57"/>
    </location>
</feature>
<reference evidence="3" key="2">
    <citation type="journal article" date="2015" name="Fish Shellfish Immunol.">
        <title>Early steps in the European eel (Anguilla anguilla)-Vibrio vulnificus interaction in the gills: Role of the RtxA13 toxin.</title>
        <authorList>
            <person name="Callol A."/>
            <person name="Pajuelo D."/>
            <person name="Ebbesson L."/>
            <person name="Teles M."/>
            <person name="MacKenzie S."/>
            <person name="Amaro C."/>
        </authorList>
    </citation>
    <scope>NUCLEOTIDE SEQUENCE</scope>
</reference>
<sequence>MLMFLYLFIYLFFTFDCVSVETHLDQSVNTINVNMKQHMPHRKDHSERTSYNSHSGMERERVMEEVFFYVFG</sequence>
<evidence type="ECO:0000256" key="1">
    <source>
        <dbReference type="SAM" id="MobiDB-lite"/>
    </source>
</evidence>
<organism evidence="3">
    <name type="scientific">Anguilla anguilla</name>
    <name type="common">European freshwater eel</name>
    <name type="synonym">Muraena anguilla</name>
    <dbReference type="NCBI Taxonomy" id="7936"/>
    <lineage>
        <taxon>Eukaryota</taxon>
        <taxon>Metazoa</taxon>
        <taxon>Chordata</taxon>
        <taxon>Craniata</taxon>
        <taxon>Vertebrata</taxon>
        <taxon>Euteleostomi</taxon>
        <taxon>Actinopterygii</taxon>
        <taxon>Neopterygii</taxon>
        <taxon>Teleostei</taxon>
        <taxon>Anguilliformes</taxon>
        <taxon>Anguillidae</taxon>
        <taxon>Anguilla</taxon>
    </lineage>
</organism>
<keyword evidence="2" id="KW-0732">Signal</keyword>
<evidence type="ECO:0008006" key="4">
    <source>
        <dbReference type="Google" id="ProtNLM"/>
    </source>
</evidence>
<feature type="signal peptide" evidence="2">
    <location>
        <begin position="1"/>
        <end position="19"/>
    </location>
</feature>
<name>A0A0E9SPJ8_ANGAN</name>
<dbReference type="EMBL" id="GBXM01077783">
    <property type="protein sequence ID" value="JAH30794.1"/>
    <property type="molecule type" value="Transcribed_RNA"/>
</dbReference>
<feature type="chain" id="PRO_5007401407" description="Secreted protein" evidence="2">
    <location>
        <begin position="20"/>
        <end position="72"/>
    </location>
</feature>